<dbReference type="EMBL" id="RBDY01000025">
    <property type="protein sequence ID" value="RKN16907.1"/>
    <property type="molecule type" value="Genomic_DNA"/>
</dbReference>
<dbReference type="PANTHER" id="PTHR47534:SF3">
    <property type="entry name" value="ALCOHOL DEHYDROGENASE-LIKE C-TERMINAL DOMAIN-CONTAINING PROTEIN"/>
    <property type="match status" value="1"/>
</dbReference>
<evidence type="ECO:0000313" key="5">
    <source>
        <dbReference type="Proteomes" id="UP000275024"/>
    </source>
</evidence>
<dbReference type="Pfam" id="PF00106">
    <property type="entry name" value="adh_short"/>
    <property type="match status" value="1"/>
</dbReference>
<dbReference type="Gene3D" id="3.40.50.720">
    <property type="entry name" value="NAD(P)-binding Rossmann-like Domain"/>
    <property type="match status" value="1"/>
</dbReference>
<dbReference type="Proteomes" id="UP000268652">
    <property type="component" value="Unassembled WGS sequence"/>
</dbReference>
<accession>A0A3A9VXA4</accession>
<evidence type="ECO:0000313" key="4">
    <source>
        <dbReference type="Proteomes" id="UP000268652"/>
    </source>
</evidence>
<proteinExistence type="predicted"/>
<dbReference type="InterPro" id="IPR002347">
    <property type="entry name" value="SDR_fam"/>
</dbReference>
<gene>
    <name evidence="3" type="ORF">D7318_25030</name>
    <name evidence="2" type="ORF">D7319_25665</name>
</gene>
<reference evidence="4 5" key="1">
    <citation type="submission" date="2018-09" db="EMBL/GenBank/DDBJ databases">
        <title>Streptomyces sp. nov. DS1-2, an endophytic actinomycete isolated from roots of Dendrobium scabrilingue.</title>
        <authorList>
            <person name="Kuncharoen N."/>
            <person name="Kudo T."/>
            <person name="Ohkuma M."/>
            <person name="Yuki M."/>
            <person name="Tanasupawat S."/>
        </authorList>
    </citation>
    <scope>NUCLEOTIDE SEQUENCE [LARGE SCALE GENOMIC DNA]</scope>
    <source>
        <strain evidence="2 5">AZ1-7</strain>
        <strain evidence="3 4">DS1-2</strain>
    </source>
</reference>
<keyword evidence="4" id="KW-1185">Reference proteome</keyword>
<dbReference type="EMBL" id="RBDX01000027">
    <property type="protein sequence ID" value="RKN05399.1"/>
    <property type="molecule type" value="Genomic_DNA"/>
</dbReference>
<dbReference type="RefSeq" id="WP_120699459.1">
    <property type="nucleotide sequence ID" value="NZ_RBDX01000027.1"/>
</dbReference>
<evidence type="ECO:0000313" key="2">
    <source>
        <dbReference type="EMBL" id="RKN05399.1"/>
    </source>
</evidence>
<dbReference type="SUPFAM" id="SSF51735">
    <property type="entry name" value="NAD(P)-binding Rossmann-fold domains"/>
    <property type="match status" value="1"/>
</dbReference>
<dbReference type="AlphaFoldDB" id="A0A3A9VXA4"/>
<dbReference type="InterPro" id="IPR036291">
    <property type="entry name" value="NAD(P)-bd_dom_sf"/>
</dbReference>
<keyword evidence="1" id="KW-0560">Oxidoreductase</keyword>
<organism evidence="2 5">
    <name type="scientific">Streptomyces radicis</name>
    <dbReference type="NCBI Taxonomy" id="1750517"/>
    <lineage>
        <taxon>Bacteria</taxon>
        <taxon>Bacillati</taxon>
        <taxon>Actinomycetota</taxon>
        <taxon>Actinomycetes</taxon>
        <taxon>Kitasatosporales</taxon>
        <taxon>Streptomycetaceae</taxon>
        <taxon>Streptomyces</taxon>
    </lineage>
</organism>
<dbReference type="Proteomes" id="UP000275024">
    <property type="component" value="Unassembled WGS sequence"/>
</dbReference>
<comment type="caution">
    <text evidence="2">The sequence shown here is derived from an EMBL/GenBank/DDBJ whole genome shotgun (WGS) entry which is preliminary data.</text>
</comment>
<sequence>MTVGKRYVITGGTDGIGAALARALARRGDHAVAIGTSREKGERLARETADLPGSVTFLWADLALMSETRRALAALEAHPRVDGLVLCARYFRIRRVVTEEGLEHNFALFYLSRALIGEGLVDALAAGGDAVVVNVAGPGHPTPIAWDDLQSARAYDGVRAMFQAGRLNDLLGVTFAERHGARGIRYVLFHPDTTSTGFTGEYDAATAAHIERQKALAKPASAVVPPLLRLLDTPPDAALSAYHLSTQLPSDDKLFPRAAAGRLAGLTAELLEKSGTAGSR</sequence>
<name>A0A3A9VXA4_9ACTN</name>
<evidence type="ECO:0000313" key="3">
    <source>
        <dbReference type="EMBL" id="RKN16907.1"/>
    </source>
</evidence>
<dbReference type="PANTHER" id="PTHR47534">
    <property type="entry name" value="YALI0E05731P"/>
    <property type="match status" value="1"/>
</dbReference>
<dbReference type="InterPro" id="IPR052228">
    <property type="entry name" value="Sec_Metab_Biosynth_Oxidored"/>
</dbReference>
<dbReference type="OrthoDB" id="2860165at2"/>
<dbReference type="GO" id="GO:0016491">
    <property type="term" value="F:oxidoreductase activity"/>
    <property type="evidence" value="ECO:0007669"/>
    <property type="project" value="UniProtKB-KW"/>
</dbReference>
<protein>
    <submittedName>
        <fullName evidence="2">SDR family NAD(P)-dependent oxidoreductase</fullName>
    </submittedName>
</protein>
<evidence type="ECO:0000256" key="1">
    <source>
        <dbReference type="ARBA" id="ARBA00023002"/>
    </source>
</evidence>